<evidence type="ECO:0000313" key="1">
    <source>
        <dbReference type="EMBL" id="TKY92339.1"/>
    </source>
</evidence>
<protein>
    <submittedName>
        <fullName evidence="1">B12-binding domain-containing radical SAM protein</fullName>
    </submittedName>
</protein>
<sequence>SGSNEILKNIKKGVTTEQMKEFTGIAKKARLMIHGDFIIGLPGETKETADKTLKFIKKLKPNILQVAVAVPIPGTDFYREVKENEFLLVDDLEDSLDKEGFQKCIVSYPEFSKEDIENYVDKILREYYLNPSYIPIAMKNVLRKNGLHELKGMLISAKVFMKYVRREK</sequence>
<feature type="non-terminal residue" evidence="1">
    <location>
        <position position="1"/>
    </location>
</feature>
<dbReference type="Proteomes" id="UP000315423">
    <property type="component" value="Unassembled WGS sequence"/>
</dbReference>
<comment type="caution">
    <text evidence="1">The sequence shown here is derived from an EMBL/GenBank/DDBJ whole genome shotgun (WGS) entry which is preliminary data.</text>
</comment>
<name>A0AC61SCF6_9EURY</name>
<gene>
    <name evidence="1" type="ORF">C5S46_01170</name>
</gene>
<reference evidence="1" key="1">
    <citation type="submission" date="2018-09" db="EMBL/GenBank/DDBJ databases">
        <title>A genomic encyclopedia of anaerobic methanotrophic archaea.</title>
        <authorList>
            <person name="Skennerton C.T."/>
            <person name="Chadwick G.L."/>
            <person name="Laso-Perez R."/>
            <person name="Leu A.O."/>
            <person name="Speth D.R."/>
            <person name="Yu H."/>
            <person name="Morgan-Lang C."/>
            <person name="Hatzenpichler R."/>
            <person name="Goudeau D."/>
            <person name="Malmstrom R."/>
            <person name="Woyke T."/>
            <person name="Hallam S."/>
            <person name="Tyson G.W."/>
            <person name="Wegener G."/>
            <person name="Boetius A."/>
            <person name="Orphan V.J."/>
        </authorList>
    </citation>
    <scope>NUCLEOTIDE SEQUENCE</scope>
    <source>
        <strain evidence="1">CONS3730D10UFb2</strain>
    </source>
</reference>
<accession>A0AC61SCF6</accession>
<evidence type="ECO:0000313" key="2">
    <source>
        <dbReference type="Proteomes" id="UP000315423"/>
    </source>
</evidence>
<dbReference type="EMBL" id="QYBA01000038">
    <property type="protein sequence ID" value="TKY92339.1"/>
    <property type="molecule type" value="Genomic_DNA"/>
</dbReference>
<organism evidence="1 2">
    <name type="scientific">Candidatus Methanomarinus sp</name>
    <dbReference type="NCBI Taxonomy" id="3386244"/>
    <lineage>
        <taxon>Archaea</taxon>
        <taxon>Methanobacteriati</taxon>
        <taxon>Methanobacteriota</taxon>
        <taxon>Stenosarchaea group</taxon>
        <taxon>Methanomicrobia</taxon>
        <taxon>Methanosarcinales</taxon>
        <taxon>ANME-2 cluster</taxon>
        <taxon>Candidatus Methanocomedenaceae</taxon>
        <taxon>Candidatus Methanomarinus</taxon>
    </lineage>
</organism>
<proteinExistence type="predicted"/>